<dbReference type="Proteomes" id="UP000285624">
    <property type="component" value="Unassembled WGS sequence"/>
</dbReference>
<organism evidence="5 6">
    <name type="scientific">Phytophthora kernoviae</name>
    <dbReference type="NCBI Taxonomy" id="325452"/>
    <lineage>
        <taxon>Eukaryota</taxon>
        <taxon>Sar</taxon>
        <taxon>Stramenopiles</taxon>
        <taxon>Oomycota</taxon>
        <taxon>Peronosporomycetes</taxon>
        <taxon>Peronosporales</taxon>
        <taxon>Peronosporaceae</taxon>
        <taxon>Phytophthora</taxon>
    </lineage>
</organism>
<dbReference type="PANTHER" id="PTHR12748:SF0">
    <property type="entry name" value="ORIGIN RECOGNITION COMPLEX SUBUNIT 3"/>
    <property type="match status" value="1"/>
</dbReference>
<protein>
    <recommendedName>
        <fullName evidence="1">Origin recognition complex subunit 3 winged helix C-terminal domain-containing protein</fullName>
    </recommendedName>
</protein>
<evidence type="ECO:0000313" key="3">
    <source>
        <dbReference type="EMBL" id="KAG2520908.1"/>
    </source>
</evidence>
<dbReference type="GO" id="GO:0005664">
    <property type="term" value="C:nuclear origin of replication recognition complex"/>
    <property type="evidence" value="ECO:0007669"/>
    <property type="project" value="InterPro"/>
</dbReference>
<dbReference type="EMBL" id="JPWU03000269">
    <property type="protein sequence ID" value="KAG2520908.1"/>
    <property type="molecule type" value="Genomic_DNA"/>
</dbReference>
<dbReference type="EMBL" id="MBDN02000302">
    <property type="protein sequence ID" value="RLN76635.1"/>
    <property type="molecule type" value="Genomic_DNA"/>
</dbReference>
<reference evidence="6 7" key="2">
    <citation type="submission" date="2018-07" db="EMBL/GenBank/DDBJ databases">
        <title>Genome sequencing of oomycete isolates from Chile give support for New Zealand origin for Phytophthora kernoviae and make available the first Nothophytophthora sp. genome.</title>
        <authorList>
            <person name="Studholme D.J."/>
            <person name="Sanfuentes E."/>
            <person name="Panda P."/>
            <person name="Hill R."/>
            <person name="Sambles C."/>
            <person name="Grant M."/>
            <person name="Williams N.M."/>
            <person name="Mcdougal R.L."/>
        </authorList>
    </citation>
    <scope>NUCLEOTIDE SEQUENCE [LARGE SCALE GENOMIC DNA]</scope>
    <source>
        <strain evidence="4">Chile2</strain>
        <strain evidence="5">Chile4</strain>
    </source>
</reference>
<dbReference type="STRING" id="325452.A0A421GHZ6"/>
<name>A0A421GHZ6_9STRA</name>
<evidence type="ECO:0000313" key="5">
    <source>
        <dbReference type="EMBL" id="RLN76635.1"/>
    </source>
</evidence>
<dbReference type="AlphaFoldDB" id="A0A421GHZ6"/>
<accession>A0A421GHZ6</accession>
<dbReference type="GO" id="GO:0006270">
    <property type="term" value="P:DNA replication initiation"/>
    <property type="evidence" value="ECO:0007669"/>
    <property type="project" value="TreeGrafter"/>
</dbReference>
<dbReference type="Pfam" id="PF18137">
    <property type="entry name" value="WHD_ORC"/>
    <property type="match status" value="1"/>
</dbReference>
<proteinExistence type="predicted"/>
<dbReference type="PANTHER" id="PTHR12748">
    <property type="entry name" value="ORIGIN RECOGNITION COMPLEX SUBUNIT 3"/>
    <property type="match status" value="1"/>
</dbReference>
<feature type="domain" description="Origin recognition complex subunit 3 winged helix C-terminal" evidence="1">
    <location>
        <begin position="235"/>
        <end position="328"/>
    </location>
</feature>
<evidence type="ECO:0000313" key="6">
    <source>
        <dbReference type="Proteomes" id="UP000285624"/>
    </source>
</evidence>
<sequence length="329" mass="37302">MHGGSTELALALVLQSVLRQYAMFLKTTKLEWKGMNDRRKDVAQKLSQHEYKYELLRASTKKDDELPSKLSSAPRPFLMLCIEQLEVFSQHVLDGLDNGEDLSVVPLALALDGRLDWQSSFRRFAILEDEGEDLDTKLSELVLLCEYTASEKPPANMQVALRQELSDMLTDHLVSALLYPPVPGVMSPADKLVAKWTVLTDASVLDERLRFEYHDKLHNVLEEAGIGDRGDAVSDTSWVHDVGLAFLFYTESASASLSLSEWYNSFSTELMEEAKPAQSKNKKRKKTEDDTEIKARFVRAICTLRQWGFLKSDAPRDLEQDIVEKLVFI</sequence>
<dbReference type="GO" id="GO:0005656">
    <property type="term" value="C:nuclear pre-replicative complex"/>
    <property type="evidence" value="ECO:0007669"/>
    <property type="project" value="TreeGrafter"/>
</dbReference>
<keyword evidence="6" id="KW-1185">Reference proteome</keyword>
<dbReference type="EMBL" id="MAYM02000522">
    <property type="protein sequence ID" value="RLN37805.1"/>
    <property type="molecule type" value="Genomic_DNA"/>
</dbReference>
<dbReference type="Proteomes" id="UP000285883">
    <property type="component" value="Unassembled WGS sequence"/>
</dbReference>
<dbReference type="InterPro" id="IPR040855">
    <property type="entry name" value="ORC_WH_C"/>
</dbReference>
<gene>
    <name evidence="4" type="ORF">BBI17_006705</name>
    <name evidence="5" type="ORF">BBO99_00007395</name>
    <name evidence="2" type="ORF">JM16_006998</name>
    <name evidence="3" type="ORF">JM18_006873</name>
</gene>
<dbReference type="EMBL" id="JPWV03000263">
    <property type="protein sequence ID" value="KAG2519764.1"/>
    <property type="molecule type" value="Genomic_DNA"/>
</dbReference>
<reference evidence="2" key="3">
    <citation type="submission" date="2020-06" db="EMBL/GenBank/DDBJ databases">
        <authorList>
            <person name="Studholme D.J."/>
        </authorList>
    </citation>
    <scope>NUCLEOTIDE SEQUENCE</scope>
    <source>
        <strain evidence="2">NZFS 2646</strain>
        <strain evidence="3">NZFS 3630</strain>
    </source>
</reference>
<dbReference type="Proteomes" id="UP000785171">
    <property type="component" value="Unassembled WGS sequence"/>
</dbReference>
<dbReference type="InterPro" id="IPR020795">
    <property type="entry name" value="ORC3"/>
</dbReference>
<evidence type="ECO:0000259" key="1">
    <source>
        <dbReference type="Pfam" id="PF18137"/>
    </source>
</evidence>
<dbReference type="GO" id="GO:0031261">
    <property type="term" value="C:DNA replication preinitiation complex"/>
    <property type="evidence" value="ECO:0007669"/>
    <property type="project" value="TreeGrafter"/>
</dbReference>
<reference evidence="2" key="1">
    <citation type="journal article" date="2015" name="Genom Data">
        <title>Genome sequences of six Phytophthora species associated with forests in New Zealand.</title>
        <authorList>
            <person name="Studholme D.J."/>
            <person name="McDougal R.L."/>
            <person name="Sambles C."/>
            <person name="Hansen E."/>
            <person name="Hardy G."/>
            <person name="Grant M."/>
            <person name="Ganley R.J."/>
            <person name="Williams N.M."/>
        </authorList>
    </citation>
    <scope>NUCLEOTIDE SEQUENCE</scope>
    <source>
        <strain evidence="2">NZFS 2646</strain>
        <strain evidence="3">NZFS 3630</strain>
    </source>
</reference>
<evidence type="ECO:0000313" key="4">
    <source>
        <dbReference type="EMBL" id="RLN37805.1"/>
    </source>
</evidence>
<evidence type="ECO:0000313" key="2">
    <source>
        <dbReference type="EMBL" id="KAG2519764.1"/>
    </source>
</evidence>
<comment type="caution">
    <text evidence="5">The sequence shown here is derived from an EMBL/GenBank/DDBJ whole genome shotgun (WGS) entry which is preliminary data.</text>
</comment>
<dbReference type="Proteomes" id="UP000792063">
    <property type="component" value="Unassembled WGS sequence"/>
</dbReference>
<evidence type="ECO:0000313" key="7">
    <source>
        <dbReference type="Proteomes" id="UP000285883"/>
    </source>
</evidence>
<dbReference type="GO" id="GO:0003688">
    <property type="term" value="F:DNA replication origin binding"/>
    <property type="evidence" value="ECO:0007669"/>
    <property type="project" value="TreeGrafter"/>
</dbReference>